<dbReference type="Proteomes" id="UP000285060">
    <property type="component" value="Unassembled WGS sequence"/>
</dbReference>
<sequence>MEDEYVWVQPLREWDVDEDVEGRCLDLQCQVRELQAAQMRWEIHRMDLEMQLMTERSARHHELQLVEDQLHHERQVVMLLAHERAMQTALITDLRAQLHRTRHKRKMTCLKKELREKYLAIRMQRSVAMATRCDGNASLLDLLKREVPKMQKEDSADPFI</sequence>
<protein>
    <submittedName>
        <fullName evidence="1">Uncharacterized protein</fullName>
    </submittedName>
</protein>
<reference evidence="1 2" key="1">
    <citation type="submission" date="2018-08" db="EMBL/GenBank/DDBJ databases">
        <title>Aphanomyces genome sequencing and annotation.</title>
        <authorList>
            <person name="Minardi D."/>
            <person name="Oidtmann B."/>
            <person name="Van Der Giezen M."/>
            <person name="Studholme D.J."/>
        </authorList>
    </citation>
    <scope>NUCLEOTIDE SEQUENCE [LARGE SCALE GENOMIC DNA]</scope>
    <source>
        <strain evidence="1 2">NJM0002</strain>
    </source>
</reference>
<proteinExistence type="predicted"/>
<name>A0A3R6YV57_9STRA</name>
<organism evidence="1 2">
    <name type="scientific">Aphanomyces invadans</name>
    <dbReference type="NCBI Taxonomy" id="157072"/>
    <lineage>
        <taxon>Eukaryota</taxon>
        <taxon>Sar</taxon>
        <taxon>Stramenopiles</taxon>
        <taxon>Oomycota</taxon>
        <taxon>Saprolegniomycetes</taxon>
        <taxon>Saprolegniales</taxon>
        <taxon>Verrucalvaceae</taxon>
        <taxon>Aphanomyces</taxon>
    </lineage>
</organism>
<accession>A0A3R6YV57</accession>
<keyword evidence="2" id="KW-1185">Reference proteome</keyword>
<evidence type="ECO:0000313" key="2">
    <source>
        <dbReference type="Proteomes" id="UP000285060"/>
    </source>
</evidence>
<dbReference type="AlphaFoldDB" id="A0A3R6YV57"/>
<dbReference type="EMBL" id="QUSY01000960">
    <property type="protein sequence ID" value="RHY26588.1"/>
    <property type="molecule type" value="Genomic_DNA"/>
</dbReference>
<gene>
    <name evidence="1" type="ORF">DYB32_007475</name>
</gene>
<comment type="caution">
    <text evidence="1">The sequence shown here is derived from an EMBL/GenBank/DDBJ whole genome shotgun (WGS) entry which is preliminary data.</text>
</comment>
<evidence type="ECO:0000313" key="1">
    <source>
        <dbReference type="EMBL" id="RHY26588.1"/>
    </source>
</evidence>